<name>X6MF05_RETFI</name>
<comment type="caution">
    <text evidence="3">The sequence shown here is derived from an EMBL/GenBank/DDBJ whole genome shotgun (WGS) entry which is preliminary data.</text>
</comment>
<feature type="non-terminal residue" evidence="3">
    <location>
        <position position="194"/>
    </location>
</feature>
<evidence type="ECO:0000313" key="4">
    <source>
        <dbReference type="Proteomes" id="UP000023152"/>
    </source>
</evidence>
<dbReference type="InterPro" id="IPR004861">
    <property type="entry name" value="Siw14-like"/>
</dbReference>
<dbReference type="EMBL" id="ASPP01021386">
    <property type="protein sequence ID" value="ETO12454.1"/>
    <property type="molecule type" value="Genomic_DNA"/>
</dbReference>
<dbReference type="GO" id="GO:0005737">
    <property type="term" value="C:cytoplasm"/>
    <property type="evidence" value="ECO:0007669"/>
    <property type="project" value="TreeGrafter"/>
</dbReference>
<dbReference type="OrthoDB" id="6375174at2759"/>
<dbReference type="PANTHER" id="PTHR31126:SF48">
    <property type="entry name" value="INOSITOL PHOSPHATASE SIW14"/>
    <property type="match status" value="1"/>
</dbReference>
<dbReference type="PANTHER" id="PTHR31126">
    <property type="entry name" value="TYROSINE-PROTEIN PHOSPHATASE"/>
    <property type="match status" value="1"/>
</dbReference>
<evidence type="ECO:0000256" key="2">
    <source>
        <dbReference type="SAM" id="MobiDB-lite"/>
    </source>
</evidence>
<dbReference type="AlphaFoldDB" id="X6MF05"/>
<protein>
    <submittedName>
        <fullName evidence="3">Uncharacterized protein</fullName>
    </submittedName>
</protein>
<feature type="region of interest" description="Disordered" evidence="2">
    <location>
        <begin position="161"/>
        <end position="194"/>
    </location>
</feature>
<sequence>MEQLLLPPVNFAMVDKGVFRSGFPEKKNFDFLKRLKLKTVIYLCQEEYRKPSDLFELDPMHIGAMWSAREQGAIQRHKARGLCNSIGDFIERRQEADIDPLQSRKASYGMFSGVLSQDTWMVVEQYFCRRFVDEQFIEIFDVSQLRLKYFGNNVIGPFHHHHHYHQHSHSHSHHQYHHSNSHHQYHHSNNDTPL</sequence>
<dbReference type="InterPro" id="IPR029021">
    <property type="entry name" value="Prot-tyrosine_phosphatase-like"/>
</dbReference>
<gene>
    <name evidence="3" type="ORF">RFI_24923</name>
</gene>
<keyword evidence="1" id="KW-0378">Hydrolase</keyword>
<organism evidence="3 4">
    <name type="scientific">Reticulomyxa filosa</name>
    <dbReference type="NCBI Taxonomy" id="46433"/>
    <lineage>
        <taxon>Eukaryota</taxon>
        <taxon>Sar</taxon>
        <taxon>Rhizaria</taxon>
        <taxon>Retaria</taxon>
        <taxon>Foraminifera</taxon>
        <taxon>Monothalamids</taxon>
        <taxon>Reticulomyxidae</taxon>
        <taxon>Reticulomyxa</taxon>
    </lineage>
</organism>
<dbReference type="InterPro" id="IPR020428">
    <property type="entry name" value="PFA-DSPs"/>
</dbReference>
<dbReference type="PRINTS" id="PR01911">
    <property type="entry name" value="PFDSPHPHTASE"/>
</dbReference>
<dbReference type="GO" id="GO:0016791">
    <property type="term" value="F:phosphatase activity"/>
    <property type="evidence" value="ECO:0007669"/>
    <property type="project" value="InterPro"/>
</dbReference>
<dbReference type="SUPFAM" id="SSF52799">
    <property type="entry name" value="(Phosphotyrosine protein) phosphatases II"/>
    <property type="match status" value="1"/>
</dbReference>
<dbReference type="Gene3D" id="3.90.190.10">
    <property type="entry name" value="Protein tyrosine phosphatase superfamily"/>
    <property type="match status" value="1"/>
</dbReference>
<evidence type="ECO:0000313" key="3">
    <source>
        <dbReference type="EMBL" id="ETO12454.1"/>
    </source>
</evidence>
<dbReference type="Proteomes" id="UP000023152">
    <property type="component" value="Unassembled WGS sequence"/>
</dbReference>
<reference evidence="3 4" key="1">
    <citation type="journal article" date="2013" name="Curr. Biol.">
        <title>The Genome of the Foraminiferan Reticulomyxa filosa.</title>
        <authorList>
            <person name="Glockner G."/>
            <person name="Hulsmann N."/>
            <person name="Schleicher M."/>
            <person name="Noegel A.A."/>
            <person name="Eichinger L."/>
            <person name="Gallinger C."/>
            <person name="Pawlowski J."/>
            <person name="Sierra R."/>
            <person name="Euteneuer U."/>
            <person name="Pillet L."/>
            <person name="Moustafa A."/>
            <person name="Platzer M."/>
            <person name="Groth M."/>
            <person name="Szafranski K."/>
            <person name="Schliwa M."/>
        </authorList>
    </citation>
    <scope>NUCLEOTIDE SEQUENCE [LARGE SCALE GENOMIC DNA]</scope>
</reference>
<proteinExistence type="predicted"/>
<dbReference type="Pfam" id="PF03162">
    <property type="entry name" value="Y_phosphatase2"/>
    <property type="match status" value="1"/>
</dbReference>
<evidence type="ECO:0000256" key="1">
    <source>
        <dbReference type="ARBA" id="ARBA00022801"/>
    </source>
</evidence>
<feature type="compositionally biased region" description="Basic residues" evidence="2">
    <location>
        <begin position="161"/>
        <end position="186"/>
    </location>
</feature>
<accession>X6MF05</accession>
<keyword evidence="4" id="KW-1185">Reference proteome</keyword>